<organism evidence="1 2">
    <name type="scientific">Parascaris univalens</name>
    <name type="common">Nematode worm</name>
    <dbReference type="NCBI Taxonomy" id="6257"/>
    <lineage>
        <taxon>Eukaryota</taxon>
        <taxon>Metazoa</taxon>
        <taxon>Ecdysozoa</taxon>
        <taxon>Nematoda</taxon>
        <taxon>Chromadorea</taxon>
        <taxon>Rhabditida</taxon>
        <taxon>Spirurina</taxon>
        <taxon>Ascaridomorpha</taxon>
        <taxon>Ascaridoidea</taxon>
        <taxon>Ascarididae</taxon>
        <taxon>Parascaris</taxon>
    </lineage>
</organism>
<evidence type="ECO:0000313" key="1">
    <source>
        <dbReference type="Proteomes" id="UP000887569"/>
    </source>
</evidence>
<proteinExistence type="predicted"/>
<evidence type="ECO:0000313" key="2">
    <source>
        <dbReference type="WBParaSite" id="PgR293_g001_t01"/>
    </source>
</evidence>
<reference evidence="2" key="1">
    <citation type="submission" date="2022-11" db="UniProtKB">
        <authorList>
            <consortium name="WormBaseParasite"/>
        </authorList>
    </citation>
    <scope>IDENTIFICATION</scope>
</reference>
<protein>
    <submittedName>
        <fullName evidence="2">Uncharacterized protein</fullName>
    </submittedName>
</protein>
<keyword evidence="1" id="KW-1185">Reference proteome</keyword>
<name>A0A915CK48_PARUN</name>
<accession>A0A915CK48</accession>
<dbReference type="AlphaFoldDB" id="A0A915CK48"/>
<dbReference type="Proteomes" id="UP000887569">
    <property type="component" value="Unplaced"/>
</dbReference>
<sequence>MAGSLCRANYVMESREDATEEKQEGGAQFNVCVRRGVGVCSGVDCLREGLFVLGGHYVVEKADRATLMRGKGPKVAKIRHLICIARSSFLDPCTAYALAKRTFMKIA</sequence>
<dbReference type="WBParaSite" id="PgR293_g001_t01">
    <property type="protein sequence ID" value="PgR293_g001_t01"/>
    <property type="gene ID" value="PgR293_g001"/>
</dbReference>